<name>A0ABV9N3L0_9FLAO</name>
<dbReference type="EMBL" id="JBHSGP010000005">
    <property type="protein sequence ID" value="MFC4721173.1"/>
    <property type="molecule type" value="Genomic_DNA"/>
</dbReference>
<reference evidence="2" key="1">
    <citation type="journal article" date="2019" name="Int. J. Syst. Evol. Microbiol.">
        <title>The Global Catalogue of Microorganisms (GCM) 10K type strain sequencing project: providing services to taxonomists for standard genome sequencing and annotation.</title>
        <authorList>
            <consortium name="The Broad Institute Genomics Platform"/>
            <consortium name="The Broad Institute Genome Sequencing Center for Infectious Disease"/>
            <person name="Wu L."/>
            <person name="Ma J."/>
        </authorList>
    </citation>
    <scope>NUCLEOTIDE SEQUENCE [LARGE SCALE GENOMIC DNA]</scope>
    <source>
        <strain evidence="2">CCUG 63682</strain>
    </source>
</reference>
<comment type="caution">
    <text evidence="1">The sequence shown here is derived from an EMBL/GenBank/DDBJ whole genome shotgun (WGS) entry which is preliminary data.</text>
</comment>
<organism evidence="1 2">
    <name type="scientific">Geojedonia litorea</name>
    <dbReference type="NCBI Taxonomy" id="1268269"/>
    <lineage>
        <taxon>Bacteria</taxon>
        <taxon>Pseudomonadati</taxon>
        <taxon>Bacteroidota</taxon>
        <taxon>Flavobacteriia</taxon>
        <taxon>Flavobacteriales</taxon>
        <taxon>Flavobacteriaceae</taxon>
        <taxon>Geojedonia</taxon>
    </lineage>
</organism>
<proteinExistence type="predicted"/>
<keyword evidence="2" id="KW-1185">Reference proteome</keyword>
<sequence>MAKYSSLFKVEGTLGEVNFYKSEDGYHMRTKGGVSKNRILNDPAFVRTRENNSEFGSSAKSAKVLRQAIVNLVADAKDSKLSARLTTQMTLVKNADLTSVRGERSVNVGIQTPDGKAPLKGFNFNRLAILNAVLQSDFTLNTSTGEIVIADFTPSLKLQIPEGATHVSFTAGFLNLDFDSGDKDLQLSPVLNLPINGTSSTVTLTPSGVPTGSGNQLYFLKVAFFQQVNGIQYALNNGAYNALQLIDLV</sequence>
<protein>
    <submittedName>
        <fullName evidence="1">Uncharacterized protein</fullName>
    </submittedName>
</protein>
<evidence type="ECO:0000313" key="2">
    <source>
        <dbReference type="Proteomes" id="UP001595953"/>
    </source>
</evidence>
<accession>A0ABV9N3L0</accession>
<dbReference type="Proteomes" id="UP001595953">
    <property type="component" value="Unassembled WGS sequence"/>
</dbReference>
<gene>
    <name evidence="1" type="ORF">ACFO5O_02485</name>
</gene>
<dbReference type="RefSeq" id="WP_387960630.1">
    <property type="nucleotide sequence ID" value="NZ_JBHSGP010000005.1"/>
</dbReference>
<evidence type="ECO:0000313" key="1">
    <source>
        <dbReference type="EMBL" id="MFC4721173.1"/>
    </source>
</evidence>